<sequence>MALEDSDLVTSTRLVHIGEALPYDITAATMVKVAWAVLLARLSGSAQGVFAQASNGRNYDLAKDMVGMCLNFLPVRTSIDPEERVSELAEFIQRQHHESLAHELIDFADIVQRSTSWETGTKHQTVIVHQNLEPDEIFQLGDAEAWVTCSYEWPHPPDEILIESFPKGNGNLQMTMDTRSNILRQKYADAVMDKLCRLIELVARLAGDSQARVATLLHAAD</sequence>
<name>A0A2A9PLT4_OPHUN</name>
<keyword evidence="3" id="KW-1185">Reference proteome</keyword>
<dbReference type="AlphaFoldDB" id="A0A2A9PLT4"/>
<gene>
    <name evidence="2" type="ORF">XA68_14725</name>
</gene>
<dbReference type="PANTHER" id="PTHR45527">
    <property type="entry name" value="NONRIBOSOMAL PEPTIDE SYNTHETASE"/>
    <property type="match status" value="1"/>
</dbReference>
<dbReference type="Proteomes" id="UP000037136">
    <property type="component" value="Unassembled WGS sequence"/>
</dbReference>
<protein>
    <recommendedName>
        <fullName evidence="1">Condensation domain-containing protein</fullName>
    </recommendedName>
</protein>
<dbReference type="GO" id="GO:0003824">
    <property type="term" value="F:catalytic activity"/>
    <property type="evidence" value="ECO:0007669"/>
    <property type="project" value="InterPro"/>
</dbReference>
<feature type="domain" description="Condensation" evidence="1">
    <location>
        <begin position="23"/>
        <end position="205"/>
    </location>
</feature>
<dbReference type="Pfam" id="PF00668">
    <property type="entry name" value="Condensation"/>
    <property type="match status" value="1"/>
</dbReference>
<dbReference type="GO" id="GO:0044550">
    <property type="term" value="P:secondary metabolite biosynthetic process"/>
    <property type="evidence" value="ECO:0007669"/>
    <property type="project" value="TreeGrafter"/>
</dbReference>
<evidence type="ECO:0000259" key="1">
    <source>
        <dbReference type="Pfam" id="PF00668"/>
    </source>
</evidence>
<proteinExistence type="predicted"/>
<evidence type="ECO:0000313" key="2">
    <source>
        <dbReference type="EMBL" id="PFH62184.1"/>
    </source>
</evidence>
<accession>A0A2A9PLT4</accession>
<dbReference type="Gene3D" id="3.30.559.30">
    <property type="entry name" value="Nonribosomal peptide synthetase, condensation domain"/>
    <property type="match status" value="1"/>
</dbReference>
<dbReference type="PANTHER" id="PTHR45527:SF1">
    <property type="entry name" value="FATTY ACID SYNTHASE"/>
    <property type="match status" value="1"/>
</dbReference>
<dbReference type="SUPFAM" id="SSF52777">
    <property type="entry name" value="CoA-dependent acyltransferases"/>
    <property type="match status" value="1"/>
</dbReference>
<dbReference type="InterPro" id="IPR001242">
    <property type="entry name" value="Condensation_dom"/>
</dbReference>
<comment type="caution">
    <text evidence="2">The sequence shown here is derived from an EMBL/GenBank/DDBJ whole genome shotgun (WGS) entry which is preliminary data.</text>
</comment>
<dbReference type="STRING" id="268505.A0A2A9PLT4"/>
<evidence type="ECO:0000313" key="3">
    <source>
        <dbReference type="Proteomes" id="UP000037136"/>
    </source>
</evidence>
<dbReference type="GO" id="GO:0031177">
    <property type="term" value="F:phosphopantetheine binding"/>
    <property type="evidence" value="ECO:0007669"/>
    <property type="project" value="TreeGrafter"/>
</dbReference>
<dbReference type="OrthoDB" id="416786at2759"/>
<organism evidence="2 3">
    <name type="scientific">Ophiocordyceps unilateralis</name>
    <name type="common">Zombie-ant fungus</name>
    <name type="synonym">Torrubia unilateralis</name>
    <dbReference type="NCBI Taxonomy" id="268505"/>
    <lineage>
        <taxon>Eukaryota</taxon>
        <taxon>Fungi</taxon>
        <taxon>Dikarya</taxon>
        <taxon>Ascomycota</taxon>
        <taxon>Pezizomycotina</taxon>
        <taxon>Sordariomycetes</taxon>
        <taxon>Hypocreomycetidae</taxon>
        <taxon>Hypocreales</taxon>
        <taxon>Ophiocordycipitaceae</taxon>
        <taxon>Ophiocordyceps</taxon>
    </lineage>
</organism>
<reference evidence="2 3" key="1">
    <citation type="journal article" date="2015" name="BMC Genomics">
        <title>Gene expression during zombie ant biting behavior reflects the complexity underlying fungal parasitic behavioral manipulation.</title>
        <authorList>
            <person name="de Bekker C."/>
            <person name="Ohm R.A."/>
            <person name="Loreto R.G."/>
            <person name="Sebastian A."/>
            <person name="Albert I."/>
            <person name="Merrow M."/>
            <person name="Brachmann A."/>
            <person name="Hughes D.P."/>
        </authorList>
    </citation>
    <scope>NUCLEOTIDE SEQUENCE [LARGE SCALE GENOMIC DNA]</scope>
    <source>
        <strain evidence="2 3">SC16a</strain>
    </source>
</reference>
<dbReference type="EMBL" id="LAZP02000038">
    <property type="protein sequence ID" value="PFH62184.1"/>
    <property type="molecule type" value="Genomic_DNA"/>
</dbReference>
<reference evidence="2 3" key="2">
    <citation type="journal article" date="2017" name="Sci. Rep.">
        <title>Ant-infecting Ophiocordyceps genomes reveal a high diversity of potential behavioral manipulation genes and a possible major role for enterotoxins.</title>
        <authorList>
            <person name="de Bekker C."/>
            <person name="Ohm R.A."/>
            <person name="Evans H.C."/>
            <person name="Brachmann A."/>
            <person name="Hughes D.P."/>
        </authorList>
    </citation>
    <scope>NUCLEOTIDE SEQUENCE [LARGE SCALE GENOMIC DNA]</scope>
    <source>
        <strain evidence="2 3">SC16a</strain>
    </source>
</reference>
<dbReference type="GO" id="GO:0005737">
    <property type="term" value="C:cytoplasm"/>
    <property type="evidence" value="ECO:0007669"/>
    <property type="project" value="TreeGrafter"/>
</dbReference>
<dbReference type="GO" id="GO:0043041">
    <property type="term" value="P:amino acid activation for nonribosomal peptide biosynthetic process"/>
    <property type="evidence" value="ECO:0007669"/>
    <property type="project" value="TreeGrafter"/>
</dbReference>